<dbReference type="PANTHER" id="PTHR48225:SF7">
    <property type="entry name" value="MEIOSIS-SPECIFIC PROTEIN HOP1"/>
    <property type="match status" value="1"/>
</dbReference>
<reference evidence="7" key="2">
    <citation type="journal article" date="2015" name="Data Brief">
        <title>Shoot transcriptome of the giant reed, Arundo donax.</title>
        <authorList>
            <person name="Barrero R.A."/>
            <person name="Guerrero F.D."/>
            <person name="Moolhuijzen P."/>
            <person name="Goolsby J.A."/>
            <person name="Tidwell J."/>
            <person name="Bellgard S.E."/>
            <person name="Bellgard M.I."/>
        </authorList>
    </citation>
    <scope>NUCLEOTIDE SEQUENCE</scope>
    <source>
        <tissue evidence="7">Shoot tissue taken approximately 20 cm above the soil surface</tissue>
    </source>
</reference>
<keyword evidence="4" id="KW-0539">Nucleus</keyword>
<keyword evidence="3" id="KW-0158">Chromosome</keyword>
<dbReference type="InterPro" id="IPR051294">
    <property type="entry name" value="HORMA_MeioticProgression"/>
</dbReference>
<evidence type="ECO:0000256" key="2">
    <source>
        <dbReference type="ARBA" id="ARBA00004286"/>
    </source>
</evidence>
<dbReference type="GO" id="GO:0005694">
    <property type="term" value="C:chromosome"/>
    <property type="evidence" value="ECO:0007669"/>
    <property type="project" value="UniProtKB-SubCell"/>
</dbReference>
<dbReference type="InterPro" id="IPR036570">
    <property type="entry name" value="HORMA_dom_sf"/>
</dbReference>
<name>A0A0A9D2H2_ARUDO</name>
<dbReference type="InterPro" id="IPR003511">
    <property type="entry name" value="HORMA_dom"/>
</dbReference>
<dbReference type="PANTHER" id="PTHR48225">
    <property type="entry name" value="HORMA DOMAIN-CONTAINING PROTEIN 1"/>
    <property type="match status" value="1"/>
</dbReference>
<organism evidence="7">
    <name type="scientific">Arundo donax</name>
    <name type="common">Giant reed</name>
    <name type="synonym">Donax arundinaceus</name>
    <dbReference type="NCBI Taxonomy" id="35708"/>
    <lineage>
        <taxon>Eukaryota</taxon>
        <taxon>Viridiplantae</taxon>
        <taxon>Streptophyta</taxon>
        <taxon>Embryophyta</taxon>
        <taxon>Tracheophyta</taxon>
        <taxon>Spermatophyta</taxon>
        <taxon>Magnoliopsida</taxon>
        <taxon>Liliopsida</taxon>
        <taxon>Poales</taxon>
        <taxon>Poaceae</taxon>
        <taxon>PACMAD clade</taxon>
        <taxon>Arundinoideae</taxon>
        <taxon>Arundineae</taxon>
        <taxon>Arundo</taxon>
    </lineage>
</organism>
<feature type="domain" description="HORMA" evidence="6">
    <location>
        <begin position="1"/>
        <end position="157"/>
    </location>
</feature>
<evidence type="ECO:0000313" key="7">
    <source>
        <dbReference type="EMBL" id="JAD81991.1"/>
    </source>
</evidence>
<evidence type="ECO:0000256" key="3">
    <source>
        <dbReference type="ARBA" id="ARBA00022454"/>
    </source>
</evidence>
<dbReference type="EMBL" id="GBRH01215904">
    <property type="protein sequence ID" value="JAD81991.1"/>
    <property type="molecule type" value="Transcribed_RNA"/>
</dbReference>
<comment type="subcellular location">
    <subcellularLocation>
        <location evidence="2">Chromosome</location>
    </subcellularLocation>
    <subcellularLocation>
        <location evidence="1">Nucleus</location>
    </subcellularLocation>
</comment>
<reference evidence="7" key="1">
    <citation type="submission" date="2014-09" db="EMBL/GenBank/DDBJ databases">
        <authorList>
            <person name="Magalhaes I.L.F."/>
            <person name="Oliveira U."/>
            <person name="Santos F.R."/>
            <person name="Vidigal T.H.D.A."/>
            <person name="Brescovit A.D."/>
            <person name="Santos A.J."/>
        </authorList>
    </citation>
    <scope>NUCLEOTIDE SEQUENCE</scope>
    <source>
        <tissue evidence="7">Shoot tissue taken approximately 20 cm above the soil surface</tissue>
    </source>
</reference>
<dbReference type="Pfam" id="PF02301">
    <property type="entry name" value="HORMA"/>
    <property type="match status" value="1"/>
</dbReference>
<evidence type="ECO:0000256" key="5">
    <source>
        <dbReference type="ARBA" id="ARBA00023254"/>
    </source>
</evidence>
<dbReference type="GO" id="GO:0005634">
    <property type="term" value="C:nucleus"/>
    <property type="evidence" value="ECO:0007669"/>
    <property type="project" value="UniProtKB-SubCell"/>
</dbReference>
<dbReference type="SUPFAM" id="SSF56019">
    <property type="entry name" value="The spindle assembly checkpoint protein mad2"/>
    <property type="match status" value="1"/>
</dbReference>
<sequence>MSTHGQDWMEKGVCDAMKKKYLKTLSFCICKEGLTIDEYRFSFSYSRTGGIDLEMNLIAMGSSKGSTRFKSSADINSTQMRNSAGKMIINLASFMGTLDKMSEERTVLMKMIYYDDRTPDDYEPPLYNCCAQDETKKPSTMESGNMNEKQSVLSFKVKSVTGLPDRDTGLTLYHESGKEYAFSATKSNNIDAKHANFE</sequence>
<evidence type="ECO:0000256" key="4">
    <source>
        <dbReference type="ARBA" id="ARBA00023242"/>
    </source>
</evidence>
<dbReference type="GO" id="GO:0051321">
    <property type="term" value="P:meiotic cell cycle"/>
    <property type="evidence" value="ECO:0007669"/>
    <property type="project" value="UniProtKB-KW"/>
</dbReference>
<accession>A0A0A9D2H2</accession>
<dbReference type="AlphaFoldDB" id="A0A0A9D2H2"/>
<evidence type="ECO:0000259" key="6">
    <source>
        <dbReference type="PROSITE" id="PS50815"/>
    </source>
</evidence>
<dbReference type="Gene3D" id="3.30.900.10">
    <property type="entry name" value="HORMA domain"/>
    <property type="match status" value="1"/>
</dbReference>
<keyword evidence="5" id="KW-0469">Meiosis</keyword>
<dbReference type="PROSITE" id="PS50815">
    <property type="entry name" value="HORMA"/>
    <property type="match status" value="1"/>
</dbReference>
<evidence type="ECO:0000256" key="1">
    <source>
        <dbReference type="ARBA" id="ARBA00004123"/>
    </source>
</evidence>
<proteinExistence type="predicted"/>
<protein>
    <recommendedName>
        <fullName evidence="6">HORMA domain-containing protein</fullName>
    </recommendedName>
</protein>